<keyword evidence="2" id="KW-0805">Transcription regulation</keyword>
<dbReference type="GO" id="GO:0003677">
    <property type="term" value="F:DNA binding"/>
    <property type="evidence" value="ECO:0007669"/>
    <property type="project" value="UniProtKB-KW"/>
</dbReference>
<dbReference type="GO" id="GO:0003700">
    <property type="term" value="F:DNA-binding transcription factor activity"/>
    <property type="evidence" value="ECO:0007669"/>
    <property type="project" value="InterPro"/>
</dbReference>
<organism evidence="6 7">
    <name type="scientific">Aliikangiella coralliicola</name>
    <dbReference type="NCBI Taxonomy" id="2592383"/>
    <lineage>
        <taxon>Bacteria</taxon>
        <taxon>Pseudomonadati</taxon>
        <taxon>Pseudomonadota</taxon>
        <taxon>Gammaproteobacteria</taxon>
        <taxon>Oceanospirillales</taxon>
        <taxon>Pleioneaceae</taxon>
        <taxon>Aliikangiella</taxon>
    </lineage>
</organism>
<dbReference type="PANTHER" id="PTHR30579:SF2">
    <property type="entry name" value="HTH-TYPE TRANSCRIPTIONAL REGULATOR ARGP"/>
    <property type="match status" value="1"/>
</dbReference>
<dbReference type="PRINTS" id="PR00039">
    <property type="entry name" value="HTHLYSR"/>
</dbReference>
<comment type="similarity">
    <text evidence="1">Belongs to the LysR transcriptional regulatory family.</text>
</comment>
<dbReference type="InterPro" id="IPR000847">
    <property type="entry name" value="LysR_HTH_N"/>
</dbReference>
<dbReference type="InterPro" id="IPR036388">
    <property type="entry name" value="WH-like_DNA-bd_sf"/>
</dbReference>
<comment type="caution">
    <text evidence="6">The sequence shown here is derived from an EMBL/GenBank/DDBJ whole genome shotgun (WGS) entry which is preliminary data.</text>
</comment>
<dbReference type="OrthoDB" id="3252676at2"/>
<evidence type="ECO:0000313" key="7">
    <source>
        <dbReference type="Proteomes" id="UP000315439"/>
    </source>
</evidence>
<dbReference type="InterPro" id="IPR036390">
    <property type="entry name" value="WH_DNA-bd_sf"/>
</dbReference>
<dbReference type="EMBL" id="VIKS01000009">
    <property type="protein sequence ID" value="TQV87229.1"/>
    <property type="molecule type" value="Genomic_DNA"/>
</dbReference>
<reference evidence="6 7" key="1">
    <citation type="submission" date="2019-07" db="EMBL/GenBank/DDBJ databases">
        <title>Draft genome for Aliikangiella sp. M105.</title>
        <authorList>
            <person name="Wang G."/>
        </authorList>
    </citation>
    <scope>NUCLEOTIDE SEQUENCE [LARGE SCALE GENOMIC DNA]</scope>
    <source>
        <strain evidence="6 7">M105</strain>
    </source>
</reference>
<name>A0A545UCM8_9GAMM</name>
<dbReference type="PANTHER" id="PTHR30579">
    <property type="entry name" value="TRANSCRIPTIONAL REGULATOR"/>
    <property type="match status" value="1"/>
</dbReference>
<evidence type="ECO:0000256" key="1">
    <source>
        <dbReference type="ARBA" id="ARBA00009437"/>
    </source>
</evidence>
<proteinExistence type="inferred from homology"/>
<evidence type="ECO:0000256" key="3">
    <source>
        <dbReference type="ARBA" id="ARBA00023125"/>
    </source>
</evidence>
<keyword evidence="7" id="KW-1185">Reference proteome</keyword>
<evidence type="ECO:0000256" key="4">
    <source>
        <dbReference type="ARBA" id="ARBA00023163"/>
    </source>
</evidence>
<dbReference type="InterPro" id="IPR050176">
    <property type="entry name" value="LTTR"/>
</dbReference>
<gene>
    <name evidence="6" type="ORF">FLL46_14600</name>
</gene>
<dbReference type="AlphaFoldDB" id="A0A545UCM8"/>
<keyword evidence="4" id="KW-0804">Transcription</keyword>
<evidence type="ECO:0000256" key="2">
    <source>
        <dbReference type="ARBA" id="ARBA00023015"/>
    </source>
</evidence>
<dbReference type="Gene3D" id="3.40.190.290">
    <property type="match status" value="1"/>
</dbReference>
<accession>A0A545UCM8</accession>
<dbReference type="NCBIfam" id="TIGR03298">
    <property type="entry name" value="argP"/>
    <property type="match status" value="1"/>
</dbReference>
<dbReference type="InterPro" id="IPR017685">
    <property type="entry name" value="ArgP"/>
</dbReference>
<dbReference type="SUPFAM" id="SSF53850">
    <property type="entry name" value="Periplasmic binding protein-like II"/>
    <property type="match status" value="1"/>
</dbReference>
<dbReference type="NCBIfam" id="NF009888">
    <property type="entry name" value="PRK13348.1"/>
    <property type="match status" value="1"/>
</dbReference>
<keyword evidence="3" id="KW-0238">DNA-binding</keyword>
<dbReference type="Pfam" id="PF00126">
    <property type="entry name" value="HTH_1"/>
    <property type="match status" value="1"/>
</dbReference>
<dbReference type="SUPFAM" id="SSF46785">
    <property type="entry name" value="Winged helix' DNA-binding domain"/>
    <property type="match status" value="1"/>
</dbReference>
<dbReference type="Pfam" id="PF03466">
    <property type="entry name" value="LysR_substrate"/>
    <property type="match status" value="1"/>
</dbReference>
<dbReference type="Gene3D" id="1.10.10.10">
    <property type="entry name" value="Winged helix-like DNA-binding domain superfamily/Winged helix DNA-binding domain"/>
    <property type="match status" value="1"/>
</dbReference>
<feature type="domain" description="HTH lysR-type" evidence="5">
    <location>
        <begin position="1"/>
        <end position="57"/>
    </location>
</feature>
<sequence>MDYKLLRALDVVMGYQSFERAAKVLCISQSAVSQRIRLLEEYVGHPVIIRGKPLSLTSMGKQLINHFKQVEILEQELLPKIRPELRQAPIKLSLAVNADSLAIWFFDALAPLIKFSAIELNILISGETRTVERLKSGEAFGAVSTNPNPTPGFKTEKLGRLKYVLVATPEFKQHYFPKGVNVDSVRNAPGASFDRFDLMHQQFIEKHFGLPVDSYPCHSVRSSEAFVNMAKKSLAYTLIPEIQIQQELASGELVKIAPRKNQVDTLYWHSWVLEKGIFKQASKMIVEYARKTLL</sequence>
<evidence type="ECO:0000313" key="6">
    <source>
        <dbReference type="EMBL" id="TQV87229.1"/>
    </source>
</evidence>
<dbReference type="NCBIfam" id="NF002964">
    <property type="entry name" value="PRK03635.1"/>
    <property type="match status" value="1"/>
</dbReference>
<dbReference type="PROSITE" id="PS50931">
    <property type="entry name" value="HTH_LYSR"/>
    <property type="match status" value="1"/>
</dbReference>
<dbReference type="Proteomes" id="UP000315439">
    <property type="component" value="Unassembled WGS sequence"/>
</dbReference>
<protein>
    <submittedName>
        <fullName evidence="6">LysR family transcriptional regulator ArgP</fullName>
    </submittedName>
</protein>
<evidence type="ECO:0000259" key="5">
    <source>
        <dbReference type="PROSITE" id="PS50931"/>
    </source>
</evidence>
<dbReference type="InterPro" id="IPR005119">
    <property type="entry name" value="LysR_subst-bd"/>
</dbReference>